<dbReference type="AlphaFoldDB" id="A0AAD3U037"/>
<comment type="caution">
    <text evidence="3">The sequence shown here is derived from an EMBL/GenBank/DDBJ whole genome shotgun (WGS) entry which is preliminary data.</text>
</comment>
<evidence type="ECO:0000313" key="3">
    <source>
        <dbReference type="EMBL" id="GMK60045.1"/>
    </source>
</evidence>
<gene>
    <name evidence="3" type="ORF">CspeluHIS016_0902620</name>
</gene>
<feature type="region of interest" description="Disordered" evidence="2">
    <location>
        <begin position="104"/>
        <end position="134"/>
    </location>
</feature>
<feature type="compositionally biased region" description="Polar residues" evidence="2">
    <location>
        <begin position="118"/>
        <end position="134"/>
    </location>
</feature>
<evidence type="ECO:0000256" key="1">
    <source>
        <dbReference type="SAM" id="Coils"/>
    </source>
</evidence>
<feature type="region of interest" description="Disordered" evidence="2">
    <location>
        <begin position="334"/>
        <end position="365"/>
    </location>
</feature>
<organism evidence="3 4">
    <name type="scientific">Cutaneotrichosporon spelunceum</name>
    <dbReference type="NCBI Taxonomy" id="1672016"/>
    <lineage>
        <taxon>Eukaryota</taxon>
        <taxon>Fungi</taxon>
        <taxon>Dikarya</taxon>
        <taxon>Basidiomycota</taxon>
        <taxon>Agaricomycotina</taxon>
        <taxon>Tremellomycetes</taxon>
        <taxon>Trichosporonales</taxon>
        <taxon>Trichosporonaceae</taxon>
        <taxon>Cutaneotrichosporon</taxon>
    </lineage>
</organism>
<name>A0AAD3U037_9TREE</name>
<feature type="region of interest" description="Disordered" evidence="2">
    <location>
        <begin position="1"/>
        <end position="91"/>
    </location>
</feature>
<evidence type="ECO:0000313" key="4">
    <source>
        <dbReference type="Proteomes" id="UP001222932"/>
    </source>
</evidence>
<evidence type="ECO:0000256" key="2">
    <source>
        <dbReference type="SAM" id="MobiDB-lite"/>
    </source>
</evidence>
<feature type="compositionally biased region" description="Polar residues" evidence="2">
    <location>
        <begin position="1"/>
        <end position="11"/>
    </location>
</feature>
<dbReference type="Proteomes" id="UP001222932">
    <property type="component" value="Unassembled WGS sequence"/>
</dbReference>
<reference evidence="3" key="2">
    <citation type="submission" date="2023-06" db="EMBL/GenBank/DDBJ databases">
        <authorList>
            <person name="Kobayashi Y."/>
            <person name="Kayamori A."/>
            <person name="Aoki K."/>
            <person name="Shiwa Y."/>
            <person name="Fujita N."/>
            <person name="Sugita T."/>
            <person name="Iwasaki W."/>
            <person name="Tanaka N."/>
            <person name="Takashima M."/>
        </authorList>
    </citation>
    <scope>NUCLEOTIDE SEQUENCE</scope>
    <source>
        <strain evidence="3">HIS016</strain>
    </source>
</reference>
<feature type="coiled-coil region" evidence="1">
    <location>
        <begin position="189"/>
        <end position="216"/>
    </location>
</feature>
<keyword evidence="4" id="KW-1185">Reference proteome</keyword>
<dbReference type="EMBL" id="BTCM01000009">
    <property type="protein sequence ID" value="GMK60045.1"/>
    <property type="molecule type" value="Genomic_DNA"/>
</dbReference>
<accession>A0AAD3U037</accession>
<protein>
    <submittedName>
        <fullName evidence="3">Uncharacterized protein</fullName>
    </submittedName>
</protein>
<keyword evidence="1" id="KW-0175">Coiled coil</keyword>
<reference evidence="3" key="1">
    <citation type="journal article" date="2023" name="BMC Genomics">
        <title>Chromosome-level genome assemblies of Cutaneotrichosporon spp. (Trichosporonales, Basidiomycota) reveal imbalanced evolution between nucleotide sequences and chromosome synteny.</title>
        <authorList>
            <person name="Kobayashi Y."/>
            <person name="Kayamori A."/>
            <person name="Aoki K."/>
            <person name="Shiwa Y."/>
            <person name="Matsutani M."/>
            <person name="Fujita N."/>
            <person name="Sugita T."/>
            <person name="Iwasaki W."/>
            <person name="Tanaka N."/>
            <person name="Takashima M."/>
        </authorList>
    </citation>
    <scope>NUCLEOTIDE SEQUENCE</scope>
    <source>
        <strain evidence="3">HIS016</strain>
    </source>
</reference>
<sequence length="365" mass="39902">MANVVSLNSPPASIHGRKPPHLAPDMHSKSYPNMGKASLPPKPVTVDSFSPVPPRPIRLYDVGRLTKDSHSKSHKRDKPVGTGLPTGKAPLNGNAVYNAAMEKKHHRSDRATIGQGAKSPTNSMSPRNATSPPFSPVSSYASSVGFSPTSVSWNNNTFSTPINSPPTQVQSPFSPASLQAELAAARNINASLIRELNTEREALAAAKSAAETAQEEARTYSGRAFDFFQELCMERAAHEQSRDMLDAIRKDINASRISNNVAKEEAEGKITTLNETMRRINMELSDVFRELSACQITHSELTHIHDSTMKNEAEFNAEIDALKARLAKMTLQYDNMESGANKKQQTRGGEKNNSVHKKPEDVTDM</sequence>
<proteinExistence type="predicted"/>